<feature type="transmembrane region" description="Helical" evidence="12">
    <location>
        <begin position="241"/>
        <end position="260"/>
    </location>
</feature>
<dbReference type="GO" id="GO:0015293">
    <property type="term" value="F:symporter activity"/>
    <property type="evidence" value="ECO:0007669"/>
    <property type="project" value="UniProtKB-KW"/>
</dbReference>
<keyword evidence="8 12" id="KW-0472">Membrane</keyword>
<reference evidence="13" key="1">
    <citation type="submission" date="2021-01" db="EMBL/GenBank/DDBJ databases">
        <authorList>
            <person name="Corre E."/>
            <person name="Pelletier E."/>
            <person name="Niang G."/>
            <person name="Scheremetjew M."/>
            <person name="Finn R."/>
            <person name="Kale V."/>
            <person name="Holt S."/>
            <person name="Cochrane G."/>
            <person name="Meng A."/>
            <person name="Brown T."/>
            <person name="Cohen L."/>
        </authorList>
    </citation>
    <scope>NUCLEOTIDE SEQUENCE</scope>
    <source>
        <strain evidence="13">NY070348D</strain>
    </source>
</reference>
<evidence type="ECO:0000256" key="5">
    <source>
        <dbReference type="ARBA" id="ARBA00022737"/>
    </source>
</evidence>
<keyword evidence="5" id="KW-0677">Repeat</keyword>
<feature type="transmembrane region" description="Helical" evidence="12">
    <location>
        <begin position="90"/>
        <end position="110"/>
    </location>
</feature>
<dbReference type="SMART" id="SM00679">
    <property type="entry name" value="CTNS"/>
    <property type="match status" value="2"/>
</dbReference>
<dbReference type="NCBIfam" id="TIGR00951">
    <property type="entry name" value="2A43"/>
    <property type="match status" value="1"/>
</dbReference>
<evidence type="ECO:0000256" key="6">
    <source>
        <dbReference type="ARBA" id="ARBA00022847"/>
    </source>
</evidence>
<evidence type="ECO:0008006" key="14">
    <source>
        <dbReference type="Google" id="ProtNLM"/>
    </source>
</evidence>
<keyword evidence="4 12" id="KW-0812">Transmembrane</keyword>
<feature type="region of interest" description="Disordered" evidence="11">
    <location>
        <begin position="310"/>
        <end position="332"/>
    </location>
</feature>
<evidence type="ECO:0000256" key="4">
    <source>
        <dbReference type="ARBA" id="ARBA00022692"/>
    </source>
</evidence>
<feature type="transmembrane region" description="Helical" evidence="12">
    <location>
        <begin position="207"/>
        <end position="229"/>
    </location>
</feature>
<dbReference type="PANTHER" id="PTHR13131:SF5">
    <property type="entry name" value="CYSTINOSIN"/>
    <property type="match status" value="1"/>
</dbReference>
<dbReference type="Gene3D" id="1.20.1280.290">
    <property type="match status" value="2"/>
</dbReference>
<keyword evidence="3" id="KW-0813">Transport</keyword>
<feature type="transmembrane region" description="Helical" evidence="12">
    <location>
        <begin position="130"/>
        <end position="154"/>
    </location>
</feature>
<proteinExistence type="inferred from homology"/>
<comment type="catalytic activity">
    <reaction evidence="10">
        <text>L-cystine(out) + H(+)(out) = L-cystine(in) + H(+)(in)</text>
        <dbReference type="Rhea" id="RHEA:66172"/>
        <dbReference type="ChEBI" id="CHEBI:15378"/>
        <dbReference type="ChEBI" id="CHEBI:35491"/>
    </reaction>
    <physiologicalReaction direction="left-to-right" evidence="10">
        <dbReference type="Rhea" id="RHEA:66173"/>
    </physiologicalReaction>
</comment>
<evidence type="ECO:0000256" key="7">
    <source>
        <dbReference type="ARBA" id="ARBA00022989"/>
    </source>
</evidence>
<evidence type="ECO:0000256" key="8">
    <source>
        <dbReference type="ARBA" id="ARBA00023136"/>
    </source>
</evidence>
<protein>
    <recommendedName>
        <fullName evidence="14">Cystinosin</fullName>
    </recommendedName>
</protein>
<evidence type="ECO:0000256" key="11">
    <source>
        <dbReference type="SAM" id="MobiDB-lite"/>
    </source>
</evidence>
<evidence type="ECO:0000256" key="1">
    <source>
        <dbReference type="ARBA" id="ARBA00004155"/>
    </source>
</evidence>
<name>A0A7S2SJ47_9STRA</name>
<dbReference type="FunFam" id="1.20.1280.290:FF:000016">
    <property type="entry name" value="Cystinosin homolog"/>
    <property type="match status" value="1"/>
</dbReference>
<keyword evidence="6" id="KW-0769">Symport</keyword>
<organism evidence="13">
    <name type="scientific">Mucochytrium quahogii</name>
    <dbReference type="NCBI Taxonomy" id="96639"/>
    <lineage>
        <taxon>Eukaryota</taxon>
        <taxon>Sar</taxon>
        <taxon>Stramenopiles</taxon>
        <taxon>Bigyra</taxon>
        <taxon>Labyrinthulomycetes</taxon>
        <taxon>Thraustochytrida</taxon>
        <taxon>Thraustochytriidae</taxon>
        <taxon>Mucochytrium</taxon>
    </lineage>
</organism>
<dbReference type="EMBL" id="HBHK01022701">
    <property type="protein sequence ID" value="CAD9700767.1"/>
    <property type="molecule type" value="Transcribed_RNA"/>
</dbReference>
<feature type="transmembrane region" description="Helical" evidence="12">
    <location>
        <begin position="27"/>
        <end position="45"/>
    </location>
</feature>
<dbReference type="InterPro" id="IPR006603">
    <property type="entry name" value="PQ-loop_rpt"/>
</dbReference>
<feature type="transmembrane region" description="Helical" evidence="12">
    <location>
        <begin position="280"/>
        <end position="299"/>
    </location>
</feature>
<comment type="similarity">
    <text evidence="2">Belongs to the cystinosin family.</text>
</comment>
<gene>
    <name evidence="13" type="ORF">QSP1433_LOCUS14349</name>
</gene>
<evidence type="ECO:0000313" key="13">
    <source>
        <dbReference type="EMBL" id="CAD9700767.1"/>
    </source>
</evidence>
<feature type="transmembrane region" description="Helical" evidence="12">
    <location>
        <begin position="57"/>
        <end position="78"/>
    </location>
</feature>
<sequence length="332" mass="37189">MKSPSLDKDVASKPRGFAQLVRRNKGLTVAFLITVALAITAGVYSTKHGSLDTLSYFIGWLYFFAWSASFYFQPILNYQRKSTVGLSYNFLWLNLVGFACLSVYECAFYFSDHVKQAYANQNDGAKSTVMINDVVFALHAFALCALTLIQVYFAGYEQSTGRQTWLAVRAVVAGVVIFSIVWLAVIYSRGNPVWEEGMNGTFTMITYLYSLSYIKLSISFIKYCPQLFLNFRLKSTQGWSIYNILLDLTGGVLSLAQLILDSSRHHDWSGVTGNPVKLGLSLLSIFFDLCFIVQHYVLYPEKNGKVVRESTDSDIEAADNKTARPDAPQANL</sequence>
<accession>A0A7S2SJ47</accession>
<evidence type="ECO:0000256" key="10">
    <source>
        <dbReference type="ARBA" id="ARBA00048473"/>
    </source>
</evidence>
<dbReference type="Pfam" id="PF04193">
    <property type="entry name" value="PQ-loop"/>
    <property type="match status" value="2"/>
</dbReference>
<dbReference type="GO" id="GO:0005765">
    <property type="term" value="C:lysosomal membrane"/>
    <property type="evidence" value="ECO:0007669"/>
    <property type="project" value="UniProtKB-SubCell"/>
</dbReference>
<dbReference type="PANTHER" id="PTHR13131">
    <property type="entry name" value="CYSTINOSIN"/>
    <property type="match status" value="1"/>
</dbReference>
<comment type="subcellular location">
    <subcellularLocation>
        <location evidence="1">Lysosome membrane</location>
        <topology evidence="1">Multi-pass membrane protein</topology>
    </subcellularLocation>
</comment>
<dbReference type="GO" id="GO:0015184">
    <property type="term" value="F:L-cystine transmembrane transporter activity"/>
    <property type="evidence" value="ECO:0007669"/>
    <property type="project" value="TreeGrafter"/>
</dbReference>
<dbReference type="AlphaFoldDB" id="A0A7S2SJ47"/>
<dbReference type="InterPro" id="IPR005282">
    <property type="entry name" value="LC_transporter"/>
</dbReference>
<keyword evidence="9" id="KW-0458">Lysosome</keyword>
<feature type="transmembrane region" description="Helical" evidence="12">
    <location>
        <begin position="166"/>
        <end position="187"/>
    </location>
</feature>
<evidence type="ECO:0000256" key="2">
    <source>
        <dbReference type="ARBA" id="ARBA00006855"/>
    </source>
</evidence>
<evidence type="ECO:0000256" key="12">
    <source>
        <dbReference type="SAM" id="Phobius"/>
    </source>
</evidence>
<keyword evidence="7 12" id="KW-1133">Transmembrane helix</keyword>
<evidence type="ECO:0000256" key="9">
    <source>
        <dbReference type="ARBA" id="ARBA00023228"/>
    </source>
</evidence>
<evidence type="ECO:0000256" key="3">
    <source>
        <dbReference type="ARBA" id="ARBA00022448"/>
    </source>
</evidence>